<comment type="caution">
    <text evidence="4">The sequence shown here is derived from an EMBL/GenBank/DDBJ whole genome shotgun (WGS) entry which is preliminary data.</text>
</comment>
<reference evidence="4" key="2">
    <citation type="submission" date="2020-09" db="EMBL/GenBank/DDBJ databases">
        <authorList>
            <person name="Sun Q."/>
            <person name="Zhou Y."/>
        </authorList>
    </citation>
    <scope>NUCLEOTIDE SEQUENCE</scope>
    <source>
        <strain evidence="4">CGMCC 1.15794</strain>
    </source>
</reference>
<reference evidence="4" key="1">
    <citation type="journal article" date="2014" name="Int. J. Syst. Evol. Microbiol.">
        <title>Complete genome sequence of Corynebacterium casei LMG S-19264T (=DSM 44701T), isolated from a smear-ripened cheese.</title>
        <authorList>
            <consortium name="US DOE Joint Genome Institute (JGI-PGF)"/>
            <person name="Walter F."/>
            <person name="Albersmeier A."/>
            <person name="Kalinowski J."/>
            <person name="Ruckert C."/>
        </authorList>
    </citation>
    <scope>NUCLEOTIDE SEQUENCE</scope>
    <source>
        <strain evidence="4">CGMCC 1.15794</strain>
    </source>
</reference>
<evidence type="ECO:0000256" key="1">
    <source>
        <dbReference type="ARBA" id="ARBA00005801"/>
    </source>
</evidence>
<evidence type="ECO:0000313" key="5">
    <source>
        <dbReference type="Proteomes" id="UP000657592"/>
    </source>
</evidence>
<evidence type="ECO:0000259" key="3">
    <source>
        <dbReference type="Pfam" id="PF01478"/>
    </source>
</evidence>
<name>A0A917ID48_9MICO</name>
<keyword evidence="5" id="KW-1185">Reference proteome</keyword>
<dbReference type="GO" id="GO:0006465">
    <property type="term" value="P:signal peptide processing"/>
    <property type="evidence" value="ECO:0007669"/>
    <property type="project" value="TreeGrafter"/>
</dbReference>
<dbReference type="InterPro" id="IPR050882">
    <property type="entry name" value="Prepilin_peptidase/N-MTase"/>
</dbReference>
<dbReference type="Gene3D" id="1.20.120.1220">
    <property type="match status" value="1"/>
</dbReference>
<feature type="transmembrane region" description="Helical" evidence="2">
    <location>
        <begin position="39"/>
        <end position="58"/>
    </location>
</feature>
<keyword evidence="2" id="KW-0812">Transmembrane</keyword>
<dbReference type="PANTHER" id="PTHR30487:SF0">
    <property type="entry name" value="PREPILIN LEADER PEPTIDASE_N-METHYLTRANSFERASE-RELATED"/>
    <property type="match status" value="1"/>
</dbReference>
<feature type="transmembrane region" description="Helical" evidence="2">
    <location>
        <begin position="6"/>
        <end position="27"/>
    </location>
</feature>
<evidence type="ECO:0000313" key="4">
    <source>
        <dbReference type="EMBL" id="GGH40549.1"/>
    </source>
</evidence>
<dbReference type="Pfam" id="PF01478">
    <property type="entry name" value="Peptidase_A24"/>
    <property type="match status" value="1"/>
</dbReference>
<dbReference type="AlphaFoldDB" id="A0A917ID48"/>
<dbReference type="InterPro" id="IPR000045">
    <property type="entry name" value="Prepilin_IV_endopep_pep"/>
</dbReference>
<evidence type="ECO:0000256" key="2">
    <source>
        <dbReference type="SAM" id="Phobius"/>
    </source>
</evidence>
<feature type="transmembrane region" description="Helical" evidence="2">
    <location>
        <begin position="112"/>
        <end position="133"/>
    </location>
</feature>
<organism evidence="4 5">
    <name type="scientific">Microbacterium album</name>
    <dbReference type="NCBI Taxonomy" id="2053191"/>
    <lineage>
        <taxon>Bacteria</taxon>
        <taxon>Bacillati</taxon>
        <taxon>Actinomycetota</taxon>
        <taxon>Actinomycetes</taxon>
        <taxon>Micrococcales</taxon>
        <taxon>Microbacteriaceae</taxon>
        <taxon>Microbacterium</taxon>
    </lineage>
</organism>
<feature type="transmembrane region" description="Helical" evidence="2">
    <location>
        <begin position="140"/>
        <end position="158"/>
    </location>
</feature>
<sequence>MAGMGAGEAIVATAHAAFLVVGLVLIRVDILEHRLPDRIVLPSAIGLTALLAVAAAMAGDLQPAGRAALGGLTLMGLYLALRAAHPAGLGGGDVKLAALVGVFLGWHGWMPLVVGAGAAFVLGAAFATVMMLAGRAGRDTHIAFGPWMIVGAWAALLVT</sequence>
<dbReference type="Proteomes" id="UP000657592">
    <property type="component" value="Unassembled WGS sequence"/>
</dbReference>
<gene>
    <name evidence="4" type="ORF">GCM10010921_12590</name>
</gene>
<keyword evidence="2" id="KW-0472">Membrane</keyword>
<comment type="similarity">
    <text evidence="1">Belongs to the peptidase A24 family.</text>
</comment>
<dbReference type="PANTHER" id="PTHR30487">
    <property type="entry name" value="TYPE 4 PREPILIN-LIKE PROTEINS LEADER PEPTIDE-PROCESSING ENZYME"/>
    <property type="match status" value="1"/>
</dbReference>
<keyword evidence="2" id="KW-1133">Transmembrane helix</keyword>
<proteinExistence type="inferred from homology"/>
<dbReference type="EMBL" id="BMJY01000003">
    <property type="protein sequence ID" value="GGH40549.1"/>
    <property type="molecule type" value="Genomic_DNA"/>
</dbReference>
<accession>A0A917ID48</accession>
<feature type="domain" description="Prepilin type IV endopeptidase peptidase" evidence="3">
    <location>
        <begin position="17"/>
        <end position="125"/>
    </location>
</feature>
<dbReference type="GO" id="GO:0005886">
    <property type="term" value="C:plasma membrane"/>
    <property type="evidence" value="ECO:0007669"/>
    <property type="project" value="TreeGrafter"/>
</dbReference>
<dbReference type="GO" id="GO:0004190">
    <property type="term" value="F:aspartic-type endopeptidase activity"/>
    <property type="evidence" value="ECO:0007669"/>
    <property type="project" value="InterPro"/>
</dbReference>
<protein>
    <recommendedName>
        <fullName evidence="3">Prepilin type IV endopeptidase peptidase domain-containing protein</fullName>
    </recommendedName>
</protein>